<keyword evidence="1" id="KW-0732">Signal</keyword>
<dbReference type="Proteomes" id="UP000663874">
    <property type="component" value="Unassembled WGS sequence"/>
</dbReference>
<dbReference type="AlphaFoldDB" id="A0A818S9P9"/>
<dbReference type="InterPro" id="IPR000772">
    <property type="entry name" value="Ricin_B_lectin"/>
</dbReference>
<dbReference type="GO" id="GO:0005615">
    <property type="term" value="C:extracellular space"/>
    <property type="evidence" value="ECO:0007669"/>
    <property type="project" value="TreeGrafter"/>
</dbReference>
<comment type="caution">
    <text evidence="3">The sequence shown here is derived from an EMBL/GenBank/DDBJ whole genome shotgun (WGS) entry which is preliminary data.</text>
</comment>
<dbReference type="Pfam" id="PF00014">
    <property type="entry name" value="Kunitz_BPTI"/>
    <property type="match status" value="1"/>
</dbReference>
<dbReference type="SUPFAM" id="SSF57362">
    <property type="entry name" value="BPTI-like"/>
    <property type="match status" value="1"/>
</dbReference>
<dbReference type="CDD" id="cd00161">
    <property type="entry name" value="beta-trefoil_Ricin-like"/>
    <property type="match status" value="1"/>
</dbReference>
<protein>
    <recommendedName>
        <fullName evidence="2">BPTI/Kunitz inhibitor domain-containing protein</fullName>
    </recommendedName>
</protein>
<dbReference type="Proteomes" id="UP000663823">
    <property type="component" value="Unassembled WGS sequence"/>
</dbReference>
<dbReference type="InterPro" id="IPR036880">
    <property type="entry name" value="Kunitz_BPTI_sf"/>
</dbReference>
<dbReference type="Pfam" id="PF14200">
    <property type="entry name" value="RicinB_lectin_2"/>
    <property type="match status" value="1"/>
</dbReference>
<dbReference type="GO" id="GO:0004867">
    <property type="term" value="F:serine-type endopeptidase inhibitor activity"/>
    <property type="evidence" value="ECO:0007669"/>
    <property type="project" value="InterPro"/>
</dbReference>
<evidence type="ECO:0000259" key="2">
    <source>
        <dbReference type="PROSITE" id="PS50279"/>
    </source>
</evidence>
<dbReference type="SMART" id="SM00131">
    <property type="entry name" value="KU"/>
    <property type="match status" value="1"/>
</dbReference>
<reference evidence="3" key="1">
    <citation type="submission" date="2021-02" db="EMBL/GenBank/DDBJ databases">
        <authorList>
            <person name="Nowell W R."/>
        </authorList>
    </citation>
    <scope>NUCLEOTIDE SEQUENCE</scope>
</reference>
<dbReference type="PANTHER" id="PTHR10083:SF373">
    <property type="entry name" value="SERINE PEPTIDASE INHIBITOR, KUNITZ TYPE, 2"/>
    <property type="match status" value="1"/>
</dbReference>
<accession>A0A818S9P9</accession>
<feature type="signal peptide" evidence="1">
    <location>
        <begin position="1"/>
        <end position="16"/>
    </location>
</feature>
<dbReference type="PANTHER" id="PTHR10083">
    <property type="entry name" value="KUNITZ-TYPE PROTEASE INHIBITOR-RELATED"/>
    <property type="match status" value="1"/>
</dbReference>
<dbReference type="InterPro" id="IPR002223">
    <property type="entry name" value="Kunitz_BPTI"/>
</dbReference>
<dbReference type="EMBL" id="CAJOBE010000595">
    <property type="protein sequence ID" value="CAF3663846.1"/>
    <property type="molecule type" value="Genomic_DNA"/>
</dbReference>
<organism evidence="3 5">
    <name type="scientific">Rotaria sordida</name>
    <dbReference type="NCBI Taxonomy" id="392033"/>
    <lineage>
        <taxon>Eukaryota</taxon>
        <taxon>Metazoa</taxon>
        <taxon>Spiralia</taxon>
        <taxon>Gnathifera</taxon>
        <taxon>Rotifera</taxon>
        <taxon>Eurotatoria</taxon>
        <taxon>Bdelloidea</taxon>
        <taxon>Philodinida</taxon>
        <taxon>Philodinidae</taxon>
        <taxon>Rotaria</taxon>
    </lineage>
</organism>
<name>A0A818S9P9_9BILA</name>
<dbReference type="EMBL" id="CAJOAX010002146">
    <property type="protein sequence ID" value="CAF3774033.1"/>
    <property type="molecule type" value="Genomic_DNA"/>
</dbReference>
<evidence type="ECO:0000313" key="3">
    <source>
        <dbReference type="EMBL" id="CAF3663846.1"/>
    </source>
</evidence>
<dbReference type="SUPFAM" id="SSF50370">
    <property type="entry name" value="Ricin B-like lectins"/>
    <property type="match status" value="1"/>
</dbReference>
<dbReference type="Gene3D" id="2.80.10.50">
    <property type="match status" value="1"/>
</dbReference>
<proteinExistence type="predicted"/>
<evidence type="ECO:0000313" key="5">
    <source>
        <dbReference type="Proteomes" id="UP000663874"/>
    </source>
</evidence>
<feature type="chain" id="PRO_5035692015" description="BPTI/Kunitz inhibitor domain-containing protein" evidence="1">
    <location>
        <begin position="17"/>
        <end position="286"/>
    </location>
</feature>
<gene>
    <name evidence="3" type="ORF">FNK824_LOCUS6735</name>
    <name evidence="4" type="ORF">OTI717_LOCUS16817</name>
</gene>
<evidence type="ECO:0000313" key="4">
    <source>
        <dbReference type="EMBL" id="CAF3774033.1"/>
    </source>
</evidence>
<sequence length="286" mass="33564">MIVLWLLLQMLVSCWAQHQYSSGIWGGPSIDLSDIEELDKINYVNNNNMNENDLLEQFLPIIYKPRRNFRKISRVGIEQRKKKFLSELENSPDGHNLQDIADFDCFERADTGLGRAYFEVYAWQASNKTCTKFIYGGMQGNRNRFSTNEECYQSCHDALLRHQLDFKSNHRYSAANRLYEIVQIALRVEKVDNGYFKLFAEPSGKVLGITNTRNEVNMEMQESNDDQTQHWDIIPTGEKNYFRIKTRARPIGQLDYMFLQVAENDQMHVSLGRRDDTYLGQQWQFV</sequence>
<evidence type="ECO:0000256" key="1">
    <source>
        <dbReference type="SAM" id="SignalP"/>
    </source>
</evidence>
<dbReference type="PROSITE" id="PS50279">
    <property type="entry name" value="BPTI_KUNITZ_2"/>
    <property type="match status" value="1"/>
</dbReference>
<dbReference type="InterPro" id="IPR035992">
    <property type="entry name" value="Ricin_B-like_lectins"/>
</dbReference>
<dbReference type="InterPro" id="IPR050098">
    <property type="entry name" value="TFPI/VKTCI-like"/>
</dbReference>
<feature type="domain" description="BPTI/Kunitz inhibitor" evidence="2">
    <location>
        <begin position="105"/>
        <end position="155"/>
    </location>
</feature>
<dbReference type="Gene3D" id="4.10.410.10">
    <property type="entry name" value="Pancreatic trypsin inhibitor Kunitz domain"/>
    <property type="match status" value="1"/>
</dbReference>